<dbReference type="PANTHER" id="PTHR15020:SF50">
    <property type="entry name" value="UPF0659 PROTEIN YMR090W"/>
    <property type="match status" value="1"/>
</dbReference>
<evidence type="ECO:0000313" key="3">
    <source>
        <dbReference type="Proteomes" id="UP000662814"/>
    </source>
</evidence>
<feature type="domain" description="NAD(P)-binding" evidence="1">
    <location>
        <begin position="13"/>
        <end position="198"/>
    </location>
</feature>
<dbReference type="PANTHER" id="PTHR15020">
    <property type="entry name" value="FLAVIN REDUCTASE-RELATED"/>
    <property type="match status" value="1"/>
</dbReference>
<reference evidence="2 3" key="1">
    <citation type="submission" date="2020-12" db="EMBL/GenBank/DDBJ databases">
        <title>Microbacterium sp. HY060.</title>
        <authorList>
            <person name="Zhou J."/>
        </authorList>
    </citation>
    <scope>NUCLEOTIDE SEQUENCE [LARGE SCALE GENOMIC DNA]</scope>
    <source>
        <strain evidence="2 3">HY60</strain>
    </source>
</reference>
<protein>
    <submittedName>
        <fullName evidence="2">NAD(P)H-binding protein</fullName>
    </submittedName>
</protein>
<gene>
    <name evidence="2" type="ORF">HCR76_04540</name>
</gene>
<dbReference type="Gene3D" id="3.40.50.720">
    <property type="entry name" value="NAD(P)-binding Rossmann-like Domain"/>
    <property type="match status" value="1"/>
</dbReference>
<dbReference type="EMBL" id="CP061169">
    <property type="protein sequence ID" value="QPZ39334.1"/>
    <property type="molecule type" value="Genomic_DNA"/>
</dbReference>
<name>A0ABX6YL50_9MICO</name>
<dbReference type="Pfam" id="PF13460">
    <property type="entry name" value="NAD_binding_10"/>
    <property type="match status" value="1"/>
</dbReference>
<dbReference type="Proteomes" id="UP000662814">
    <property type="component" value="Chromosome"/>
</dbReference>
<accession>A0ABX6YL50</accession>
<proteinExistence type="predicted"/>
<dbReference type="InterPro" id="IPR016040">
    <property type="entry name" value="NAD(P)-bd_dom"/>
</dbReference>
<keyword evidence="3" id="KW-1185">Reference proteome</keyword>
<dbReference type="RefSeq" id="WP_166988628.1">
    <property type="nucleotide sequence ID" value="NZ_CP061169.1"/>
</dbReference>
<evidence type="ECO:0000259" key="1">
    <source>
        <dbReference type="Pfam" id="PF13460"/>
    </source>
</evidence>
<sequence length="224" mass="23867">MSDSDVTRVFIVGIAGAIGSRLAHLLTVDGDRVDGLYRRSEQGERLAADSIRATQGDVTRLDGPSFAELLKDTDVLVFAAGAGGKGGTTAIDAIDGAAVTTTLEAARLAGVRRLVLVSVFPEAWRGLDVSDTFEHYIEVKKKADAELAASDLDWVILRPAALTDDAGTGRISLSPALVHTRVTRDDVAAALAELVHTPQIHRQILELTQGQDHIAEAVRRQIRG</sequence>
<evidence type="ECO:0000313" key="2">
    <source>
        <dbReference type="EMBL" id="QPZ39334.1"/>
    </source>
</evidence>
<organism evidence="2 3">
    <name type="scientific">Paramicrobacterium chengjingii</name>
    <dbReference type="NCBI Taxonomy" id="2769067"/>
    <lineage>
        <taxon>Bacteria</taxon>
        <taxon>Bacillati</taxon>
        <taxon>Actinomycetota</taxon>
        <taxon>Actinomycetes</taxon>
        <taxon>Micrococcales</taxon>
        <taxon>Microbacteriaceae</taxon>
        <taxon>Paramicrobacterium</taxon>
    </lineage>
</organism>
<dbReference type="SUPFAM" id="SSF51735">
    <property type="entry name" value="NAD(P)-binding Rossmann-fold domains"/>
    <property type="match status" value="1"/>
</dbReference>
<dbReference type="InterPro" id="IPR036291">
    <property type="entry name" value="NAD(P)-bd_dom_sf"/>
</dbReference>